<accession>A0ACA9NTU3</accession>
<evidence type="ECO:0000313" key="1">
    <source>
        <dbReference type="EMBL" id="CAG8675453.1"/>
    </source>
</evidence>
<comment type="caution">
    <text evidence="1">The sequence shown here is derived from an EMBL/GenBank/DDBJ whole genome shotgun (WGS) entry which is preliminary data.</text>
</comment>
<sequence length="142" mass="16235">LNFLFPEMFPRDMFQSDKSFSAIWSDSRRKTSELDGCLVELQSLYFPETTNMIISCENLLEGLDDPNTINAIETLKTESASSCVYHHSSDSKELDDFIEFMQLDFSGEINDESKIISEFWTADAAIPELSIKLQEHPDIVHT</sequence>
<organism evidence="1 2">
    <name type="scientific">Racocetra persica</name>
    <dbReference type="NCBI Taxonomy" id="160502"/>
    <lineage>
        <taxon>Eukaryota</taxon>
        <taxon>Fungi</taxon>
        <taxon>Fungi incertae sedis</taxon>
        <taxon>Mucoromycota</taxon>
        <taxon>Glomeromycotina</taxon>
        <taxon>Glomeromycetes</taxon>
        <taxon>Diversisporales</taxon>
        <taxon>Gigasporaceae</taxon>
        <taxon>Racocetra</taxon>
    </lineage>
</organism>
<keyword evidence="2" id="KW-1185">Reference proteome</keyword>
<name>A0ACA9NTU3_9GLOM</name>
<proteinExistence type="predicted"/>
<dbReference type="Proteomes" id="UP000789920">
    <property type="component" value="Unassembled WGS sequence"/>
</dbReference>
<reference evidence="1" key="1">
    <citation type="submission" date="2021-06" db="EMBL/GenBank/DDBJ databases">
        <authorList>
            <person name="Kallberg Y."/>
            <person name="Tangrot J."/>
            <person name="Rosling A."/>
        </authorList>
    </citation>
    <scope>NUCLEOTIDE SEQUENCE</scope>
    <source>
        <strain evidence="1">MA461A</strain>
    </source>
</reference>
<feature type="non-terminal residue" evidence="1">
    <location>
        <position position="1"/>
    </location>
</feature>
<dbReference type="EMBL" id="CAJVQC010016320">
    <property type="protein sequence ID" value="CAG8675453.1"/>
    <property type="molecule type" value="Genomic_DNA"/>
</dbReference>
<protein>
    <submittedName>
        <fullName evidence="1">29954_t:CDS:1</fullName>
    </submittedName>
</protein>
<gene>
    <name evidence="1" type="ORF">RPERSI_LOCUS8871</name>
</gene>
<feature type="non-terminal residue" evidence="1">
    <location>
        <position position="142"/>
    </location>
</feature>
<evidence type="ECO:0000313" key="2">
    <source>
        <dbReference type="Proteomes" id="UP000789920"/>
    </source>
</evidence>